<dbReference type="AlphaFoldDB" id="A0A8W7P6Q1"/>
<proteinExistence type="predicted"/>
<dbReference type="EnsemblMetazoa" id="ACOM026530-RA">
    <property type="protein sequence ID" value="ACOM026530-PA.1"/>
    <property type="gene ID" value="ACOM026530"/>
</dbReference>
<sequence>MYLDCTACRLYHVIAFFLIRITSNNRNRAQELVCGRSNGLFGSSNNGQRLSGRHVTPGFGPVHGMLGSQQARSGQSQLPVVGVSCLKCCPRGHSNTQACPLSHL</sequence>
<protein>
    <submittedName>
        <fullName evidence="1">Uncharacterized protein</fullName>
    </submittedName>
</protein>
<organism evidence="1">
    <name type="scientific">Anopheles coluzzii</name>
    <name type="common">African malaria mosquito</name>
    <dbReference type="NCBI Taxonomy" id="1518534"/>
    <lineage>
        <taxon>Eukaryota</taxon>
        <taxon>Metazoa</taxon>
        <taxon>Ecdysozoa</taxon>
        <taxon>Arthropoda</taxon>
        <taxon>Hexapoda</taxon>
        <taxon>Insecta</taxon>
        <taxon>Pterygota</taxon>
        <taxon>Neoptera</taxon>
        <taxon>Endopterygota</taxon>
        <taxon>Diptera</taxon>
        <taxon>Nematocera</taxon>
        <taxon>Culicoidea</taxon>
        <taxon>Culicidae</taxon>
        <taxon>Anophelinae</taxon>
        <taxon>Anopheles</taxon>
    </lineage>
</organism>
<accession>A0A8W7P6Q1</accession>
<name>A0A8W7P6Q1_ANOCL</name>
<reference evidence="1" key="1">
    <citation type="submission" date="2022-08" db="UniProtKB">
        <authorList>
            <consortium name="EnsemblMetazoa"/>
        </authorList>
    </citation>
    <scope>IDENTIFICATION</scope>
</reference>
<evidence type="ECO:0000313" key="1">
    <source>
        <dbReference type="EnsemblMetazoa" id="ACOM026530-PA.1"/>
    </source>
</evidence>
<dbReference type="Proteomes" id="UP000075882">
    <property type="component" value="Unassembled WGS sequence"/>
</dbReference>